<protein>
    <submittedName>
        <fullName evidence="1">Uncharacterized protein</fullName>
    </submittedName>
</protein>
<feature type="non-terminal residue" evidence="1">
    <location>
        <position position="57"/>
    </location>
</feature>
<dbReference type="AlphaFoldDB" id="A0A392VYW9"/>
<sequence length="57" mass="6501">MGDFLRRGPIAFSRTVGLLSLELLKNMGVKGSIYRFFRLGFHAPSWHDASHRDTISH</sequence>
<organism evidence="1 2">
    <name type="scientific">Trifolium medium</name>
    <dbReference type="NCBI Taxonomy" id="97028"/>
    <lineage>
        <taxon>Eukaryota</taxon>
        <taxon>Viridiplantae</taxon>
        <taxon>Streptophyta</taxon>
        <taxon>Embryophyta</taxon>
        <taxon>Tracheophyta</taxon>
        <taxon>Spermatophyta</taxon>
        <taxon>Magnoliopsida</taxon>
        <taxon>eudicotyledons</taxon>
        <taxon>Gunneridae</taxon>
        <taxon>Pentapetalae</taxon>
        <taxon>rosids</taxon>
        <taxon>fabids</taxon>
        <taxon>Fabales</taxon>
        <taxon>Fabaceae</taxon>
        <taxon>Papilionoideae</taxon>
        <taxon>50 kb inversion clade</taxon>
        <taxon>NPAAA clade</taxon>
        <taxon>Hologalegina</taxon>
        <taxon>IRL clade</taxon>
        <taxon>Trifolieae</taxon>
        <taxon>Trifolium</taxon>
    </lineage>
</organism>
<evidence type="ECO:0000313" key="2">
    <source>
        <dbReference type="Proteomes" id="UP000265520"/>
    </source>
</evidence>
<proteinExistence type="predicted"/>
<evidence type="ECO:0000313" key="1">
    <source>
        <dbReference type="EMBL" id="MCI93594.1"/>
    </source>
</evidence>
<accession>A0A392VYW9</accession>
<reference evidence="1 2" key="1">
    <citation type="journal article" date="2018" name="Front. Plant Sci.">
        <title>Red Clover (Trifolium pratense) and Zigzag Clover (T. medium) - A Picture of Genomic Similarities and Differences.</title>
        <authorList>
            <person name="Dluhosova J."/>
            <person name="Istvanek J."/>
            <person name="Nedelnik J."/>
            <person name="Repkova J."/>
        </authorList>
    </citation>
    <scope>NUCLEOTIDE SEQUENCE [LARGE SCALE GENOMIC DNA]</scope>
    <source>
        <strain evidence="2">cv. 10/8</strain>
        <tissue evidence="1">Leaf</tissue>
    </source>
</reference>
<name>A0A392VYW9_9FABA</name>
<dbReference type="Proteomes" id="UP000265520">
    <property type="component" value="Unassembled WGS sequence"/>
</dbReference>
<comment type="caution">
    <text evidence="1">The sequence shown here is derived from an EMBL/GenBank/DDBJ whole genome shotgun (WGS) entry which is preliminary data.</text>
</comment>
<keyword evidence="2" id="KW-1185">Reference proteome</keyword>
<dbReference type="EMBL" id="LXQA011333118">
    <property type="protein sequence ID" value="MCI93594.1"/>
    <property type="molecule type" value="Genomic_DNA"/>
</dbReference>